<dbReference type="EMBL" id="JAQQWP010000001">
    <property type="protein sequence ID" value="KAK8132851.1"/>
    <property type="molecule type" value="Genomic_DNA"/>
</dbReference>
<proteinExistence type="predicted"/>
<evidence type="ECO:0000313" key="4">
    <source>
        <dbReference type="Proteomes" id="UP001392437"/>
    </source>
</evidence>
<sequence>MAKKQQRPQGMDPAQFTHSQHGTFYSPSSSHHVMATMPFSQHPAYNGICVGPNGTHYVLHPFASSGEFAGVGQNLTIVKKDGVKGGAAKTQADTTNAHSPELEVYQAARQLYDQTEASLKSYEELLTGYEDDTKPIRGYVQHTNLLEQIWKLKVKRFQKDKPNENEGKQPAAQKAKLAHCLDRMDRAARLLLVELVTDEHQYDSRTTLLEKLRQAGDRFRHLTEQASTSVSAHKNLVEELESIKKLTDPSSSALYHIEKSEAGSQDQDQSQENNNYGS</sequence>
<accession>A0AAW0RD94</accession>
<name>A0AAW0RD94_9PEZI</name>
<dbReference type="AlphaFoldDB" id="A0AAW0RD94"/>
<feature type="region of interest" description="Disordered" evidence="2">
    <location>
        <begin position="1"/>
        <end position="27"/>
    </location>
</feature>
<evidence type="ECO:0000256" key="2">
    <source>
        <dbReference type="SAM" id="MobiDB-lite"/>
    </source>
</evidence>
<organism evidence="3 4">
    <name type="scientific">Apiospora kogelbergensis</name>
    <dbReference type="NCBI Taxonomy" id="1337665"/>
    <lineage>
        <taxon>Eukaryota</taxon>
        <taxon>Fungi</taxon>
        <taxon>Dikarya</taxon>
        <taxon>Ascomycota</taxon>
        <taxon>Pezizomycotina</taxon>
        <taxon>Sordariomycetes</taxon>
        <taxon>Xylariomycetidae</taxon>
        <taxon>Amphisphaeriales</taxon>
        <taxon>Apiosporaceae</taxon>
        <taxon>Apiospora</taxon>
    </lineage>
</organism>
<feature type="compositionally biased region" description="Polar residues" evidence="2">
    <location>
        <begin position="16"/>
        <end position="27"/>
    </location>
</feature>
<keyword evidence="1" id="KW-0175">Coiled coil</keyword>
<gene>
    <name evidence="3" type="ORF">PG999_001024</name>
</gene>
<evidence type="ECO:0000313" key="3">
    <source>
        <dbReference type="EMBL" id="KAK8132851.1"/>
    </source>
</evidence>
<dbReference type="Proteomes" id="UP001392437">
    <property type="component" value="Unassembled WGS sequence"/>
</dbReference>
<keyword evidence="4" id="KW-1185">Reference proteome</keyword>
<feature type="region of interest" description="Disordered" evidence="2">
    <location>
        <begin position="248"/>
        <end position="278"/>
    </location>
</feature>
<reference evidence="3 4" key="1">
    <citation type="submission" date="2023-01" db="EMBL/GenBank/DDBJ databases">
        <title>Analysis of 21 Apiospora genomes using comparative genomics revels a genus with tremendous synthesis potential of carbohydrate active enzymes and secondary metabolites.</title>
        <authorList>
            <person name="Sorensen T."/>
        </authorList>
    </citation>
    <scope>NUCLEOTIDE SEQUENCE [LARGE SCALE GENOMIC DNA]</scope>
    <source>
        <strain evidence="3 4">CBS 117206</strain>
    </source>
</reference>
<evidence type="ECO:0000256" key="1">
    <source>
        <dbReference type="SAM" id="Coils"/>
    </source>
</evidence>
<comment type="caution">
    <text evidence="3">The sequence shown here is derived from an EMBL/GenBank/DDBJ whole genome shotgun (WGS) entry which is preliminary data.</text>
</comment>
<protein>
    <submittedName>
        <fullName evidence="3">Uncharacterized protein</fullName>
    </submittedName>
</protein>
<feature type="coiled-coil region" evidence="1">
    <location>
        <begin position="105"/>
        <end position="132"/>
    </location>
</feature>